<feature type="active site" evidence="6">
    <location>
        <position position="160"/>
    </location>
</feature>
<dbReference type="InterPro" id="IPR023635">
    <property type="entry name" value="Peptide_deformylase"/>
</dbReference>
<dbReference type="PRINTS" id="PR01576">
    <property type="entry name" value="PDEFORMYLASE"/>
</dbReference>
<dbReference type="EMBL" id="CP102453">
    <property type="protein sequence ID" value="UUX34259.1"/>
    <property type="molecule type" value="Genomic_DNA"/>
</dbReference>
<evidence type="ECO:0000313" key="8">
    <source>
        <dbReference type="Proteomes" id="UP001315967"/>
    </source>
</evidence>
<dbReference type="Gene3D" id="3.90.45.10">
    <property type="entry name" value="Peptide deformylase"/>
    <property type="match status" value="1"/>
</dbReference>
<feature type="binding site" evidence="6">
    <location>
        <position position="116"/>
    </location>
    <ligand>
        <name>Fe cation</name>
        <dbReference type="ChEBI" id="CHEBI:24875"/>
    </ligand>
</feature>
<feature type="binding site" evidence="6">
    <location>
        <position position="163"/>
    </location>
    <ligand>
        <name>Fe cation</name>
        <dbReference type="ChEBI" id="CHEBI:24875"/>
    </ligand>
</feature>
<reference evidence="7 8" key="1">
    <citation type="submission" date="2022-08" db="EMBL/GenBank/DDBJ databases">
        <title>Aerococcaceae sp. nov isolated from spoiled eye mask.</title>
        <authorList>
            <person name="Zhou G."/>
            <person name="Xie X.-B."/>
            <person name="Shi Q.-S."/>
            <person name="Wang Y.-S."/>
            <person name="Wen X."/>
            <person name="Peng H."/>
            <person name="Yang X.-J."/>
            <person name="Tao H.-B."/>
            <person name="Huang X.-M."/>
        </authorList>
    </citation>
    <scope>NUCLEOTIDE SEQUENCE [LARGE SCALE GENOMIC DNA]</scope>
    <source>
        <strain evidence="8">DM20194951</strain>
    </source>
</reference>
<keyword evidence="2 6" id="KW-0479">Metal-binding</keyword>
<name>A0ABY5P6T5_9LACT</name>
<dbReference type="GO" id="GO:0042586">
    <property type="term" value="F:peptide deformylase activity"/>
    <property type="evidence" value="ECO:0007669"/>
    <property type="project" value="UniProtKB-EC"/>
</dbReference>
<comment type="catalytic activity">
    <reaction evidence="6">
        <text>N-terminal N-formyl-L-methionyl-[peptide] + H2O = N-terminal L-methionyl-[peptide] + formate</text>
        <dbReference type="Rhea" id="RHEA:24420"/>
        <dbReference type="Rhea" id="RHEA-COMP:10639"/>
        <dbReference type="Rhea" id="RHEA-COMP:10640"/>
        <dbReference type="ChEBI" id="CHEBI:15377"/>
        <dbReference type="ChEBI" id="CHEBI:15740"/>
        <dbReference type="ChEBI" id="CHEBI:49298"/>
        <dbReference type="ChEBI" id="CHEBI:64731"/>
        <dbReference type="EC" id="3.5.1.88"/>
    </reaction>
</comment>
<evidence type="ECO:0000256" key="6">
    <source>
        <dbReference type="HAMAP-Rule" id="MF_00163"/>
    </source>
</evidence>
<dbReference type="PANTHER" id="PTHR10458:SF8">
    <property type="entry name" value="PEPTIDE DEFORMYLASE 2"/>
    <property type="match status" value="1"/>
</dbReference>
<evidence type="ECO:0000256" key="4">
    <source>
        <dbReference type="ARBA" id="ARBA00022917"/>
    </source>
</evidence>
<evidence type="ECO:0000313" key="7">
    <source>
        <dbReference type="EMBL" id="UUX34259.1"/>
    </source>
</evidence>
<keyword evidence="4 6" id="KW-0648">Protein biosynthesis</keyword>
<sequence>MITMGDFVPEEHPILREVADQVQFPLDDATKQLADDMLEFLINSQDEELAEKYQLRAGVGLAAPQIGVGKQIFAIHLMEYDEEGEPVSPIISQVMFNPKIISHSVENAALQDGEGCLSVNRNVPGFVPRPRRVKFSYQNENGEKQVLRLRDYEAIVVQHELDHLKGIMFYDHIDAKDPWAKKPNMTII</sequence>
<protein>
    <recommendedName>
        <fullName evidence="6">Peptide deformylase</fullName>
        <shortName evidence="6">PDF</shortName>
        <ecNumber evidence="6">3.5.1.88</ecNumber>
    </recommendedName>
    <alternativeName>
        <fullName evidence="6">Polypeptide deformylase</fullName>
    </alternativeName>
</protein>
<evidence type="ECO:0000256" key="5">
    <source>
        <dbReference type="ARBA" id="ARBA00023004"/>
    </source>
</evidence>
<evidence type="ECO:0000256" key="2">
    <source>
        <dbReference type="ARBA" id="ARBA00022723"/>
    </source>
</evidence>
<dbReference type="Pfam" id="PF01327">
    <property type="entry name" value="Pep_deformylase"/>
    <property type="match status" value="1"/>
</dbReference>
<evidence type="ECO:0000256" key="3">
    <source>
        <dbReference type="ARBA" id="ARBA00022801"/>
    </source>
</evidence>
<dbReference type="InterPro" id="IPR036821">
    <property type="entry name" value="Peptide_deformylase_sf"/>
</dbReference>
<dbReference type="NCBIfam" id="TIGR00079">
    <property type="entry name" value="pept_deformyl"/>
    <property type="match status" value="1"/>
</dbReference>
<comment type="cofactor">
    <cofactor evidence="6">
        <name>Fe(2+)</name>
        <dbReference type="ChEBI" id="CHEBI:29033"/>
    </cofactor>
    <text evidence="6">Binds 1 Fe(2+) ion.</text>
</comment>
<proteinExistence type="inferred from homology"/>
<keyword evidence="5 6" id="KW-0408">Iron</keyword>
<dbReference type="SUPFAM" id="SSF56420">
    <property type="entry name" value="Peptide deformylase"/>
    <property type="match status" value="1"/>
</dbReference>
<organism evidence="7 8">
    <name type="scientific">Fundicoccus culcitae</name>
    <dbReference type="NCBI Taxonomy" id="2969821"/>
    <lineage>
        <taxon>Bacteria</taxon>
        <taxon>Bacillati</taxon>
        <taxon>Bacillota</taxon>
        <taxon>Bacilli</taxon>
        <taxon>Lactobacillales</taxon>
        <taxon>Aerococcaceae</taxon>
        <taxon>Fundicoccus</taxon>
    </lineage>
</organism>
<evidence type="ECO:0000256" key="1">
    <source>
        <dbReference type="ARBA" id="ARBA00010759"/>
    </source>
</evidence>
<accession>A0ABY5P6T5</accession>
<feature type="binding site" evidence="6">
    <location>
        <position position="159"/>
    </location>
    <ligand>
        <name>Fe cation</name>
        <dbReference type="ChEBI" id="CHEBI:24875"/>
    </ligand>
</feature>
<dbReference type="HAMAP" id="MF_00163">
    <property type="entry name" value="Pep_deformylase"/>
    <property type="match status" value="1"/>
</dbReference>
<dbReference type="PANTHER" id="PTHR10458">
    <property type="entry name" value="PEPTIDE DEFORMYLASE"/>
    <property type="match status" value="1"/>
</dbReference>
<dbReference type="PIRSF" id="PIRSF004749">
    <property type="entry name" value="Pep_def"/>
    <property type="match status" value="1"/>
</dbReference>
<keyword evidence="8" id="KW-1185">Reference proteome</keyword>
<dbReference type="EC" id="3.5.1.88" evidence="6"/>
<gene>
    <name evidence="6 7" type="primary">def</name>
    <name evidence="7" type="ORF">NRE15_00895</name>
</gene>
<comment type="similarity">
    <text evidence="1 6">Belongs to the polypeptide deformylase family.</text>
</comment>
<dbReference type="Proteomes" id="UP001315967">
    <property type="component" value="Chromosome"/>
</dbReference>
<keyword evidence="3 6" id="KW-0378">Hydrolase</keyword>
<dbReference type="CDD" id="cd00487">
    <property type="entry name" value="Pep_deformylase"/>
    <property type="match status" value="1"/>
</dbReference>
<dbReference type="RefSeq" id="WP_313793762.1">
    <property type="nucleotide sequence ID" value="NZ_CP102453.1"/>
</dbReference>
<comment type="function">
    <text evidence="6">Removes the formyl group from the N-terminal Met of newly synthesized proteins. Requires at least a dipeptide for an efficient rate of reaction. N-terminal L-methionine is a prerequisite for activity but the enzyme has broad specificity at other positions.</text>
</comment>